<protein>
    <recommendedName>
        <fullName evidence="1">Transcription regulator TrmB N-terminal domain-containing protein</fullName>
    </recommendedName>
</protein>
<sequence>MTEMPSVHIKLARRCPIGHKILILLLEKGGRSATEISEGSGVCRQTVYRRLKCLSMYDLIRIDKISGIPPRLSISLTEKGKKVAMFLRILECSESVVRVTGGDVGERFSSKSQFSNLYTKIQNMIA</sequence>
<dbReference type="Pfam" id="PF01978">
    <property type="entry name" value="TrmB"/>
    <property type="match status" value="1"/>
</dbReference>
<proteinExistence type="predicted"/>
<dbReference type="SUPFAM" id="SSF46785">
    <property type="entry name" value="Winged helix' DNA-binding domain"/>
    <property type="match status" value="1"/>
</dbReference>
<organism evidence="2 3">
    <name type="scientific">Methanosuratincola subterraneus</name>
    <dbReference type="NCBI Taxonomy" id="2593994"/>
    <lineage>
        <taxon>Archaea</taxon>
        <taxon>Thermoproteota</taxon>
        <taxon>Methanosuratincolia</taxon>
        <taxon>Candidatus Methanomethylicales</taxon>
        <taxon>Candidatus Methanomethylicaceae</taxon>
        <taxon>Candidatus Methanosuratincola (ex Vanwonterghem et al. 2016)</taxon>
    </lineage>
</organism>
<evidence type="ECO:0000313" key="3">
    <source>
        <dbReference type="Proteomes" id="UP000288215"/>
    </source>
</evidence>
<dbReference type="Gene3D" id="1.10.10.10">
    <property type="entry name" value="Winged helix-like DNA-binding domain superfamily/Winged helix DNA-binding domain"/>
    <property type="match status" value="1"/>
</dbReference>
<dbReference type="InterPro" id="IPR002831">
    <property type="entry name" value="Tscrpt_reg_TrmB_N"/>
</dbReference>
<reference evidence="2 3" key="1">
    <citation type="submission" date="2018-12" db="EMBL/GenBank/DDBJ databases">
        <title>The complete genome of the methanogenic archaea of the candidate phylum Verstraetearchaeota, obtained from the metagenome of underground thermal water.</title>
        <authorList>
            <person name="Kadnikov V.V."/>
            <person name="Mardanov A.V."/>
            <person name="Beletsky A.V."/>
            <person name="Karnachuk O.V."/>
            <person name="Ravin N.V."/>
        </authorList>
    </citation>
    <scope>NUCLEOTIDE SEQUENCE [LARGE SCALE GENOMIC DNA]</scope>
    <source>
        <strain evidence="2">Ch88</strain>
    </source>
</reference>
<comment type="caution">
    <text evidence="2">The sequence shown here is derived from an EMBL/GenBank/DDBJ whole genome shotgun (WGS) entry which is preliminary data.</text>
</comment>
<feature type="domain" description="Transcription regulator TrmB N-terminal" evidence="1">
    <location>
        <begin position="20"/>
        <end position="66"/>
    </location>
</feature>
<accession>A0A444L776</accession>
<name>A0A444L776_METS7</name>
<evidence type="ECO:0000313" key="2">
    <source>
        <dbReference type="EMBL" id="RWX73394.1"/>
    </source>
</evidence>
<dbReference type="AlphaFoldDB" id="A0A444L776"/>
<evidence type="ECO:0000259" key="1">
    <source>
        <dbReference type="Pfam" id="PF01978"/>
    </source>
</evidence>
<dbReference type="InterPro" id="IPR036390">
    <property type="entry name" value="WH_DNA-bd_sf"/>
</dbReference>
<gene>
    <name evidence="2" type="ORF">Metus_1368</name>
</gene>
<dbReference type="EMBL" id="RXGA01000003">
    <property type="protein sequence ID" value="RWX73394.1"/>
    <property type="molecule type" value="Genomic_DNA"/>
</dbReference>
<dbReference type="InterPro" id="IPR036388">
    <property type="entry name" value="WH-like_DNA-bd_sf"/>
</dbReference>
<dbReference type="Proteomes" id="UP000288215">
    <property type="component" value="Unassembled WGS sequence"/>
</dbReference>